<gene>
    <name evidence="2" type="ORF">BO70DRAFT_363973</name>
</gene>
<evidence type="ECO:0000313" key="3">
    <source>
        <dbReference type="Proteomes" id="UP000247233"/>
    </source>
</evidence>
<dbReference type="RefSeq" id="XP_025397374.1">
    <property type="nucleotide sequence ID" value="XM_025543694.1"/>
</dbReference>
<dbReference type="STRING" id="1448321.A0A317VR81"/>
<sequence>MVKIGVFPASGGLGTSVINHLTKLVSPSELVLVARKPGGLDALARAGATVRQADYEEPATLAGVFEGVDVLMLISYASFEIQFRVEVECSRVPSPEIPLVAADVDGEQAHEVAIDAARRSGVRHIFYSSLAFAGDLEPTSAAHVMGAHLRTEQLLAERSGGGFTYTAIREGLYSESFPIYTSWFDIHHPADEVAIPHSGEGPGVAWAKRDELGEATARIIVDYAAATDPAGFPYLNRVVLLSGPAVLSLRETVEELGRAVGKPRH</sequence>
<dbReference type="EMBL" id="MSFL01000021">
    <property type="protein sequence ID" value="PWY75408.1"/>
    <property type="molecule type" value="Genomic_DNA"/>
</dbReference>
<dbReference type="InterPro" id="IPR052718">
    <property type="entry name" value="NmrA-type_oxidoreductase"/>
</dbReference>
<reference evidence="2 3" key="1">
    <citation type="submission" date="2016-12" db="EMBL/GenBank/DDBJ databases">
        <title>The genomes of Aspergillus section Nigri reveals drivers in fungal speciation.</title>
        <authorList>
            <consortium name="DOE Joint Genome Institute"/>
            <person name="Vesth T.C."/>
            <person name="Nybo J."/>
            <person name="Theobald S."/>
            <person name="Brandl J."/>
            <person name="Frisvad J.C."/>
            <person name="Nielsen K.F."/>
            <person name="Lyhne E.K."/>
            <person name="Kogle M.E."/>
            <person name="Kuo A."/>
            <person name="Riley R."/>
            <person name="Clum A."/>
            <person name="Nolan M."/>
            <person name="Lipzen A."/>
            <person name="Salamov A."/>
            <person name="Henrissat B."/>
            <person name="Wiebenga A."/>
            <person name="De Vries R.P."/>
            <person name="Grigoriev I.V."/>
            <person name="Mortensen U.H."/>
            <person name="Andersen M.R."/>
            <person name="Baker S.E."/>
        </authorList>
    </citation>
    <scope>NUCLEOTIDE SEQUENCE [LARGE SCALE GENOMIC DNA]</scope>
    <source>
        <strain evidence="2 3">CBS 117.55</strain>
    </source>
</reference>
<name>A0A317VR81_9EURO</name>
<organism evidence="2 3">
    <name type="scientific">Aspergillus heteromorphus CBS 117.55</name>
    <dbReference type="NCBI Taxonomy" id="1448321"/>
    <lineage>
        <taxon>Eukaryota</taxon>
        <taxon>Fungi</taxon>
        <taxon>Dikarya</taxon>
        <taxon>Ascomycota</taxon>
        <taxon>Pezizomycotina</taxon>
        <taxon>Eurotiomycetes</taxon>
        <taxon>Eurotiomycetidae</taxon>
        <taxon>Eurotiales</taxon>
        <taxon>Aspergillaceae</taxon>
        <taxon>Aspergillus</taxon>
        <taxon>Aspergillus subgen. Circumdati</taxon>
    </lineage>
</organism>
<comment type="caution">
    <text evidence="2">The sequence shown here is derived from an EMBL/GenBank/DDBJ whole genome shotgun (WGS) entry which is preliminary data.</text>
</comment>
<dbReference type="SUPFAM" id="SSF51735">
    <property type="entry name" value="NAD(P)-binding Rossmann-fold domains"/>
    <property type="match status" value="1"/>
</dbReference>
<dbReference type="Pfam" id="PF13460">
    <property type="entry name" value="NAD_binding_10"/>
    <property type="match status" value="1"/>
</dbReference>
<evidence type="ECO:0000313" key="2">
    <source>
        <dbReference type="EMBL" id="PWY75408.1"/>
    </source>
</evidence>
<dbReference type="PANTHER" id="PTHR47129">
    <property type="entry name" value="QUINONE OXIDOREDUCTASE 2"/>
    <property type="match status" value="1"/>
</dbReference>
<dbReference type="InterPro" id="IPR016040">
    <property type="entry name" value="NAD(P)-bd_dom"/>
</dbReference>
<dbReference type="VEuPathDB" id="FungiDB:BO70DRAFT_363973"/>
<dbReference type="Gene3D" id="3.40.50.720">
    <property type="entry name" value="NAD(P)-binding Rossmann-like Domain"/>
    <property type="match status" value="1"/>
</dbReference>
<dbReference type="InterPro" id="IPR036291">
    <property type="entry name" value="NAD(P)-bd_dom_sf"/>
</dbReference>
<accession>A0A317VR81</accession>
<protein>
    <submittedName>
        <fullName evidence="2">NAD(P)-binding protein</fullName>
    </submittedName>
</protein>
<feature type="domain" description="NAD(P)-binding" evidence="1">
    <location>
        <begin position="9"/>
        <end position="172"/>
    </location>
</feature>
<proteinExistence type="predicted"/>
<keyword evidence="3" id="KW-1185">Reference proteome</keyword>
<dbReference type="OrthoDB" id="419598at2759"/>
<dbReference type="AlphaFoldDB" id="A0A317VR81"/>
<dbReference type="Proteomes" id="UP000247233">
    <property type="component" value="Unassembled WGS sequence"/>
</dbReference>
<dbReference type="PANTHER" id="PTHR47129:SF1">
    <property type="entry name" value="NMRA-LIKE DOMAIN-CONTAINING PROTEIN"/>
    <property type="match status" value="1"/>
</dbReference>
<dbReference type="GeneID" id="37065931"/>
<evidence type="ECO:0000259" key="1">
    <source>
        <dbReference type="Pfam" id="PF13460"/>
    </source>
</evidence>